<accession>A0A840SIX3</accession>
<keyword evidence="1" id="KW-0812">Transmembrane</keyword>
<keyword evidence="1" id="KW-0472">Membrane</keyword>
<feature type="transmembrane region" description="Helical" evidence="1">
    <location>
        <begin position="33"/>
        <end position="51"/>
    </location>
</feature>
<keyword evidence="1" id="KW-1133">Transmembrane helix</keyword>
<feature type="transmembrane region" description="Helical" evidence="1">
    <location>
        <begin position="57"/>
        <end position="76"/>
    </location>
</feature>
<name>A0A840SIX3_9RHOB</name>
<feature type="transmembrane region" description="Helical" evidence="1">
    <location>
        <begin position="88"/>
        <end position="107"/>
    </location>
</feature>
<dbReference type="RefSeq" id="WP_221288167.1">
    <property type="nucleotide sequence ID" value="NZ_JACHFM010000001.1"/>
</dbReference>
<dbReference type="Proteomes" id="UP000549457">
    <property type="component" value="Unassembled WGS sequence"/>
</dbReference>
<evidence type="ECO:0000313" key="3">
    <source>
        <dbReference type="Proteomes" id="UP000549457"/>
    </source>
</evidence>
<protein>
    <submittedName>
        <fullName evidence="2">Uncharacterized protein</fullName>
    </submittedName>
</protein>
<organism evidence="2 3">
    <name type="scientific">Amaricoccus macauensis</name>
    <dbReference type="NCBI Taxonomy" id="57001"/>
    <lineage>
        <taxon>Bacteria</taxon>
        <taxon>Pseudomonadati</taxon>
        <taxon>Pseudomonadota</taxon>
        <taxon>Alphaproteobacteria</taxon>
        <taxon>Rhodobacterales</taxon>
        <taxon>Paracoccaceae</taxon>
        <taxon>Amaricoccus</taxon>
    </lineage>
</organism>
<dbReference type="EMBL" id="JACHFM010000001">
    <property type="protein sequence ID" value="MBB5220894.1"/>
    <property type="molecule type" value="Genomic_DNA"/>
</dbReference>
<feature type="transmembrane region" description="Helical" evidence="1">
    <location>
        <begin position="167"/>
        <end position="185"/>
    </location>
</feature>
<reference evidence="2 3" key="1">
    <citation type="submission" date="2020-08" db="EMBL/GenBank/DDBJ databases">
        <title>Genomic Encyclopedia of Type Strains, Phase IV (KMG-IV): sequencing the most valuable type-strain genomes for metagenomic binning, comparative biology and taxonomic classification.</title>
        <authorList>
            <person name="Goeker M."/>
        </authorList>
    </citation>
    <scope>NUCLEOTIDE SEQUENCE [LARGE SCALE GENOMIC DNA]</scope>
    <source>
        <strain evidence="2 3">DSM 101730</strain>
    </source>
</reference>
<comment type="caution">
    <text evidence="2">The sequence shown here is derived from an EMBL/GenBank/DDBJ whole genome shotgun (WGS) entry which is preliminary data.</text>
</comment>
<gene>
    <name evidence="2" type="ORF">HNP73_000815</name>
</gene>
<evidence type="ECO:0000256" key="1">
    <source>
        <dbReference type="SAM" id="Phobius"/>
    </source>
</evidence>
<proteinExistence type="predicted"/>
<feature type="transmembrane region" description="Helical" evidence="1">
    <location>
        <begin position="119"/>
        <end position="137"/>
    </location>
</feature>
<keyword evidence="3" id="KW-1185">Reference proteome</keyword>
<sequence length="191" mass="21034">MSQTDEIDELLNTPPAPPRAAVARRRSLWEREFPYLLILVLAAAGAGWVSLTREPIVRYWDVVAVVVAAVAIVEGWHDAEERGGRWRLVWTQLAHWAAFLIAMNLVFLPSMQSVLTSDALSLTVLLLLALGTFASGIHTASPLMAANGVFMGLCVPAIAWLDQTAMIVVLVIVVLASAVALFFWLRRRYRG</sequence>
<evidence type="ECO:0000313" key="2">
    <source>
        <dbReference type="EMBL" id="MBB5220894.1"/>
    </source>
</evidence>
<dbReference type="AlphaFoldDB" id="A0A840SIX3"/>